<dbReference type="EMBL" id="MCGO01000054">
    <property type="protein sequence ID" value="ORY36742.1"/>
    <property type="molecule type" value="Genomic_DNA"/>
</dbReference>
<accession>A0A1Y2BPT2</accession>
<sequence length="274" mass="28951">MLLQQSALALIAFTLLSLAVPTPQSPETIAQIQQIQQMQASSPDQTGATQAALQSQINAIAAQPQSSTWTGTNPTQNAYLSQIQALQQQLGATTDAAAQAAILQQIVNVQGQMNQAAVTTNGWNGSPYWGQNWNGANGWYGNAWNGNGWNGNQQAFLAQIQALQQQLTATTDVNAQAAIQAQINAVTAQMNNQAAAASAWNPYWNNGAQSGWNGVNAWNVAPNAWNTGLTANQNHNAALTAQIQAMQQQMATMTDPNAQAAVNAQIAAVQAQMV</sequence>
<keyword evidence="1" id="KW-0732">Signal</keyword>
<feature type="signal peptide" evidence="1">
    <location>
        <begin position="1"/>
        <end position="19"/>
    </location>
</feature>
<comment type="caution">
    <text evidence="2">The sequence shown here is derived from an EMBL/GenBank/DDBJ whole genome shotgun (WGS) entry which is preliminary data.</text>
</comment>
<dbReference type="AlphaFoldDB" id="A0A1Y2BPT2"/>
<keyword evidence="3" id="KW-1185">Reference proteome</keyword>
<reference evidence="2 3" key="1">
    <citation type="submission" date="2016-07" db="EMBL/GenBank/DDBJ databases">
        <title>Pervasive Adenine N6-methylation of Active Genes in Fungi.</title>
        <authorList>
            <consortium name="DOE Joint Genome Institute"/>
            <person name="Mondo S.J."/>
            <person name="Dannebaum R.O."/>
            <person name="Kuo R.C."/>
            <person name="Labutti K."/>
            <person name="Haridas S."/>
            <person name="Kuo A."/>
            <person name="Salamov A."/>
            <person name="Ahrendt S.R."/>
            <person name="Lipzen A."/>
            <person name="Sullivan W."/>
            <person name="Andreopoulos W.B."/>
            <person name="Clum A."/>
            <person name="Lindquist E."/>
            <person name="Daum C."/>
            <person name="Ramamoorthy G.K."/>
            <person name="Gryganskyi A."/>
            <person name="Culley D."/>
            <person name="Magnuson J.K."/>
            <person name="James T.Y."/>
            <person name="O'Malley M.A."/>
            <person name="Stajich J.E."/>
            <person name="Spatafora J.W."/>
            <person name="Visel A."/>
            <person name="Grigoriev I.V."/>
        </authorList>
    </citation>
    <scope>NUCLEOTIDE SEQUENCE [LARGE SCALE GENOMIC DNA]</scope>
    <source>
        <strain evidence="2 3">JEL800</strain>
    </source>
</reference>
<proteinExistence type="predicted"/>
<evidence type="ECO:0000256" key="1">
    <source>
        <dbReference type="SAM" id="SignalP"/>
    </source>
</evidence>
<protein>
    <submittedName>
        <fullName evidence="2">Uncharacterized protein</fullName>
    </submittedName>
</protein>
<evidence type="ECO:0000313" key="2">
    <source>
        <dbReference type="EMBL" id="ORY36742.1"/>
    </source>
</evidence>
<evidence type="ECO:0000313" key="3">
    <source>
        <dbReference type="Proteomes" id="UP000193642"/>
    </source>
</evidence>
<gene>
    <name evidence="2" type="ORF">BCR33DRAFT_855167</name>
</gene>
<dbReference type="Proteomes" id="UP000193642">
    <property type="component" value="Unassembled WGS sequence"/>
</dbReference>
<feature type="chain" id="PRO_5012847398" evidence="1">
    <location>
        <begin position="20"/>
        <end position="274"/>
    </location>
</feature>
<name>A0A1Y2BPT2_9FUNG</name>
<organism evidence="2 3">
    <name type="scientific">Rhizoclosmatium globosum</name>
    <dbReference type="NCBI Taxonomy" id="329046"/>
    <lineage>
        <taxon>Eukaryota</taxon>
        <taxon>Fungi</taxon>
        <taxon>Fungi incertae sedis</taxon>
        <taxon>Chytridiomycota</taxon>
        <taxon>Chytridiomycota incertae sedis</taxon>
        <taxon>Chytridiomycetes</taxon>
        <taxon>Chytridiales</taxon>
        <taxon>Chytriomycetaceae</taxon>
        <taxon>Rhizoclosmatium</taxon>
    </lineage>
</organism>